<sequence length="160" mass="19491">MEEKKKENYFTRFVKERWRASWQYILVCLLFVLLAWLETKVPLIAYIHMYIFFAGVILFVLGLLCVFVLARLIDAHWYLDQSVILRYREDKSYENYERLLKTIFIWSTYALSGILVMWQFTKWYWTFVVTDKPVVLVGIVWFAIMSSFLACLIILWWKER</sequence>
<dbReference type="EMBL" id="DUTP01000005">
    <property type="protein sequence ID" value="HHX99628.1"/>
    <property type="molecule type" value="Genomic_DNA"/>
</dbReference>
<gene>
    <name evidence="2" type="ORF">GX533_03075</name>
</gene>
<accession>A0A832QGN8</accession>
<evidence type="ECO:0000256" key="1">
    <source>
        <dbReference type="SAM" id="Phobius"/>
    </source>
</evidence>
<dbReference type="Proteomes" id="UP000576550">
    <property type="component" value="Unassembled WGS sequence"/>
</dbReference>
<feature type="transmembrane region" description="Helical" evidence="1">
    <location>
        <begin position="21"/>
        <end position="37"/>
    </location>
</feature>
<name>A0A832QGN8_9BACT</name>
<keyword evidence="1" id="KW-1133">Transmembrane helix</keyword>
<feature type="transmembrane region" description="Helical" evidence="1">
    <location>
        <begin position="103"/>
        <end position="121"/>
    </location>
</feature>
<feature type="transmembrane region" description="Helical" evidence="1">
    <location>
        <begin position="43"/>
        <end position="70"/>
    </location>
</feature>
<keyword evidence="1" id="KW-0472">Membrane</keyword>
<comment type="caution">
    <text evidence="2">The sequence shown here is derived from an EMBL/GenBank/DDBJ whole genome shotgun (WGS) entry which is preliminary data.</text>
</comment>
<organism evidence="2 3">
    <name type="scientific">Candidatus Dojkabacteria bacterium</name>
    <dbReference type="NCBI Taxonomy" id="2099670"/>
    <lineage>
        <taxon>Bacteria</taxon>
        <taxon>Candidatus Dojkabacteria</taxon>
    </lineage>
</organism>
<dbReference type="AlphaFoldDB" id="A0A832QGN8"/>
<evidence type="ECO:0000313" key="2">
    <source>
        <dbReference type="EMBL" id="HHX99628.1"/>
    </source>
</evidence>
<feature type="transmembrane region" description="Helical" evidence="1">
    <location>
        <begin position="133"/>
        <end position="157"/>
    </location>
</feature>
<reference evidence="2 3" key="1">
    <citation type="journal article" date="2020" name="Biotechnol. Biofuels">
        <title>New insights from the biogas microbiome by comprehensive genome-resolved metagenomics of nearly 1600 species originating from multiple anaerobic digesters.</title>
        <authorList>
            <person name="Campanaro S."/>
            <person name="Treu L."/>
            <person name="Rodriguez-R L.M."/>
            <person name="Kovalovszki A."/>
            <person name="Ziels R.M."/>
            <person name="Maus I."/>
            <person name="Zhu X."/>
            <person name="Kougias P.G."/>
            <person name="Basile A."/>
            <person name="Luo G."/>
            <person name="Schluter A."/>
            <person name="Konstantinidis K.T."/>
            <person name="Angelidaki I."/>
        </authorList>
    </citation>
    <scope>NUCLEOTIDE SEQUENCE [LARGE SCALE GENOMIC DNA]</scope>
    <source>
        <strain evidence="2">AS05jafATM_89</strain>
    </source>
</reference>
<protein>
    <submittedName>
        <fullName evidence="2">Uncharacterized protein</fullName>
    </submittedName>
</protein>
<keyword evidence="1" id="KW-0812">Transmembrane</keyword>
<proteinExistence type="predicted"/>
<evidence type="ECO:0000313" key="3">
    <source>
        <dbReference type="Proteomes" id="UP000576550"/>
    </source>
</evidence>